<organism evidence="1 2">
    <name type="scientific">Candidatus Lachnoclostridium stercoravium</name>
    <dbReference type="NCBI Taxonomy" id="2838633"/>
    <lineage>
        <taxon>Bacteria</taxon>
        <taxon>Bacillati</taxon>
        <taxon>Bacillota</taxon>
        <taxon>Clostridia</taxon>
        <taxon>Lachnospirales</taxon>
        <taxon>Lachnospiraceae</taxon>
    </lineage>
</organism>
<protein>
    <submittedName>
        <fullName evidence="1">Uncharacterized protein</fullName>
    </submittedName>
</protein>
<sequence>MEQGGAAIDGATASHTFNTAADTATLSFTAPVQITQAPAVLEVVGQGGNFLYSGIGITIYKIS</sequence>
<gene>
    <name evidence="1" type="ORF">IAA07_10465</name>
</gene>
<evidence type="ECO:0000313" key="2">
    <source>
        <dbReference type="Proteomes" id="UP000823900"/>
    </source>
</evidence>
<dbReference type="EMBL" id="DWZA01000091">
    <property type="protein sequence ID" value="HJA71976.1"/>
    <property type="molecule type" value="Genomic_DNA"/>
</dbReference>
<dbReference type="Proteomes" id="UP000823900">
    <property type="component" value="Unassembled WGS sequence"/>
</dbReference>
<reference evidence="1" key="2">
    <citation type="submission" date="2021-04" db="EMBL/GenBank/DDBJ databases">
        <authorList>
            <person name="Gilroy R."/>
        </authorList>
    </citation>
    <scope>NUCLEOTIDE SEQUENCE</scope>
    <source>
        <strain evidence="1">CHK178-16964</strain>
    </source>
</reference>
<evidence type="ECO:0000313" key="1">
    <source>
        <dbReference type="EMBL" id="HJA71976.1"/>
    </source>
</evidence>
<accession>A0A9D2HIH6</accession>
<comment type="caution">
    <text evidence="1">The sequence shown here is derived from an EMBL/GenBank/DDBJ whole genome shotgun (WGS) entry which is preliminary data.</text>
</comment>
<dbReference type="AlphaFoldDB" id="A0A9D2HIH6"/>
<name>A0A9D2HIH6_9FIRM</name>
<proteinExistence type="predicted"/>
<reference evidence="1" key="1">
    <citation type="journal article" date="2021" name="PeerJ">
        <title>Extensive microbial diversity within the chicken gut microbiome revealed by metagenomics and culture.</title>
        <authorList>
            <person name="Gilroy R."/>
            <person name="Ravi A."/>
            <person name="Getino M."/>
            <person name="Pursley I."/>
            <person name="Horton D.L."/>
            <person name="Alikhan N.F."/>
            <person name="Baker D."/>
            <person name="Gharbi K."/>
            <person name="Hall N."/>
            <person name="Watson M."/>
            <person name="Adriaenssens E.M."/>
            <person name="Foster-Nyarko E."/>
            <person name="Jarju S."/>
            <person name="Secka A."/>
            <person name="Antonio M."/>
            <person name="Oren A."/>
            <person name="Chaudhuri R.R."/>
            <person name="La Ragione R."/>
            <person name="Hildebrand F."/>
            <person name="Pallen M.J."/>
        </authorList>
    </citation>
    <scope>NUCLEOTIDE SEQUENCE</scope>
    <source>
        <strain evidence="1">CHK178-16964</strain>
    </source>
</reference>